<gene>
    <name evidence="2" type="ORF">GQS65_21010</name>
</gene>
<feature type="transmembrane region" description="Helical" evidence="1">
    <location>
        <begin position="147"/>
        <end position="164"/>
    </location>
</feature>
<feature type="transmembrane region" description="Helical" evidence="1">
    <location>
        <begin position="38"/>
        <end position="55"/>
    </location>
</feature>
<name>A0A6B0GWI0_9EURY</name>
<keyword evidence="3" id="KW-1185">Reference proteome</keyword>
<dbReference type="RefSeq" id="WP_158206574.1">
    <property type="nucleotide sequence ID" value="NZ_WSZK01000046.1"/>
</dbReference>
<accession>A0A6B0GWI0</accession>
<organism evidence="2 3">
    <name type="scientific">Halomarina oriensis</name>
    <dbReference type="NCBI Taxonomy" id="671145"/>
    <lineage>
        <taxon>Archaea</taxon>
        <taxon>Methanobacteriati</taxon>
        <taxon>Methanobacteriota</taxon>
        <taxon>Stenosarchaea group</taxon>
        <taxon>Halobacteria</taxon>
        <taxon>Halobacteriales</taxon>
        <taxon>Natronomonadaceae</taxon>
        <taxon>Halomarina</taxon>
    </lineage>
</organism>
<sequence>MTDPVVDTRPPTGHAGIVGGVAVVGAVALVVSASALSLALLGALLLTAGTVYGSGRVVGLGALAALGGVAVGAISGVGVVFLLVATAGIVVAWDAARQSLDLAETVGREADSQRALSTHTGVAAGVTSIAAGLGYGIYLVVGDGRPVGALVLLLFGGVLLAAALR</sequence>
<feature type="transmembrane region" description="Helical" evidence="1">
    <location>
        <begin position="122"/>
        <end position="141"/>
    </location>
</feature>
<evidence type="ECO:0000256" key="1">
    <source>
        <dbReference type="SAM" id="Phobius"/>
    </source>
</evidence>
<evidence type="ECO:0000313" key="3">
    <source>
        <dbReference type="Proteomes" id="UP000451471"/>
    </source>
</evidence>
<keyword evidence="1" id="KW-1133">Transmembrane helix</keyword>
<protein>
    <submittedName>
        <fullName evidence="2">Uncharacterized protein</fullName>
    </submittedName>
</protein>
<dbReference type="InterPro" id="IPR055941">
    <property type="entry name" value="DUF7519"/>
</dbReference>
<dbReference type="Proteomes" id="UP000451471">
    <property type="component" value="Unassembled WGS sequence"/>
</dbReference>
<feature type="transmembrane region" description="Helical" evidence="1">
    <location>
        <begin position="12"/>
        <end position="31"/>
    </location>
</feature>
<dbReference type="AlphaFoldDB" id="A0A6B0GWI0"/>
<feature type="transmembrane region" description="Helical" evidence="1">
    <location>
        <begin position="61"/>
        <end position="93"/>
    </location>
</feature>
<dbReference type="EMBL" id="WSZK01000046">
    <property type="protein sequence ID" value="MWG36933.1"/>
    <property type="molecule type" value="Genomic_DNA"/>
</dbReference>
<keyword evidence="1" id="KW-0472">Membrane</keyword>
<evidence type="ECO:0000313" key="2">
    <source>
        <dbReference type="EMBL" id="MWG36933.1"/>
    </source>
</evidence>
<comment type="caution">
    <text evidence="2">The sequence shown here is derived from an EMBL/GenBank/DDBJ whole genome shotgun (WGS) entry which is preliminary data.</text>
</comment>
<keyword evidence="1" id="KW-0812">Transmembrane</keyword>
<proteinExistence type="predicted"/>
<reference evidence="2 3" key="1">
    <citation type="submission" date="2019-12" db="EMBL/GenBank/DDBJ databases">
        <title>Halocatena pleomorpha gen. nov. sp. nov., an extremely halophilic archaeon of family Halobacteriaceae isolated from saltpan soil.</title>
        <authorList>
            <person name="Pal Y."/>
            <person name="Verma A."/>
            <person name="Krishnamurthi S."/>
            <person name="Kumar P."/>
        </authorList>
    </citation>
    <scope>NUCLEOTIDE SEQUENCE [LARGE SCALE GENOMIC DNA]</scope>
    <source>
        <strain evidence="2 3">JCM 16495</strain>
    </source>
</reference>
<dbReference type="Pfam" id="PF24363">
    <property type="entry name" value="DUF7519"/>
    <property type="match status" value="1"/>
</dbReference>